<proteinExistence type="predicted"/>
<dbReference type="InterPro" id="IPR037104">
    <property type="entry name" value="Annexin_sf"/>
</dbReference>
<dbReference type="Proteomes" id="UP001341840">
    <property type="component" value="Unassembled WGS sequence"/>
</dbReference>
<gene>
    <name evidence="1" type="ORF">PIB30_080216</name>
</gene>
<dbReference type="EMBL" id="JASCZI010242817">
    <property type="protein sequence ID" value="MED6212117.1"/>
    <property type="molecule type" value="Genomic_DNA"/>
</dbReference>
<dbReference type="SUPFAM" id="SSF47874">
    <property type="entry name" value="Annexin"/>
    <property type="match status" value="1"/>
</dbReference>
<comment type="caution">
    <text evidence="1">The sequence shown here is derived from an EMBL/GenBank/DDBJ whole genome shotgun (WGS) entry which is preliminary data.</text>
</comment>
<reference evidence="1 2" key="1">
    <citation type="journal article" date="2023" name="Plants (Basel)">
        <title>Bridging the Gap: Combining Genomics and Transcriptomics Approaches to Understand Stylosanthes scabra, an Orphan Legume from the Brazilian Caatinga.</title>
        <authorList>
            <person name="Ferreira-Neto J.R.C."/>
            <person name="da Silva M.D."/>
            <person name="Binneck E."/>
            <person name="de Melo N.F."/>
            <person name="da Silva R.H."/>
            <person name="de Melo A.L.T.M."/>
            <person name="Pandolfi V."/>
            <person name="Bustamante F.O."/>
            <person name="Brasileiro-Vidal A.C."/>
            <person name="Benko-Iseppon A.M."/>
        </authorList>
    </citation>
    <scope>NUCLEOTIDE SEQUENCE [LARGE SCALE GENOMIC DNA]</scope>
    <source>
        <tissue evidence="1">Leaves</tissue>
    </source>
</reference>
<evidence type="ECO:0000313" key="2">
    <source>
        <dbReference type="Proteomes" id="UP001341840"/>
    </source>
</evidence>
<evidence type="ECO:0000313" key="1">
    <source>
        <dbReference type="EMBL" id="MED6212117.1"/>
    </source>
</evidence>
<keyword evidence="2" id="KW-1185">Reference proteome</keyword>
<dbReference type="Gene3D" id="1.10.220.10">
    <property type="entry name" value="Annexin"/>
    <property type="match status" value="1"/>
</dbReference>
<sequence>MCCVTLGALRRVVSDGRSEAKPSRSQRLGQAGLTLGVFGLDLIPCGGKLAWVDRWKFEGRNGLETNMKHSAKQICSEDGGHYHGRAITSIANQRDAAYAKEALEKATPNYYKVIIKIGSTRTSEELFGYKAFISVFLQTLLEEDVASHTFGDIRRVVVAIISTYSSFLR</sequence>
<protein>
    <submittedName>
        <fullName evidence="1">Uncharacterized protein</fullName>
    </submittedName>
</protein>
<accession>A0ABU6YNY4</accession>
<organism evidence="1 2">
    <name type="scientific">Stylosanthes scabra</name>
    <dbReference type="NCBI Taxonomy" id="79078"/>
    <lineage>
        <taxon>Eukaryota</taxon>
        <taxon>Viridiplantae</taxon>
        <taxon>Streptophyta</taxon>
        <taxon>Embryophyta</taxon>
        <taxon>Tracheophyta</taxon>
        <taxon>Spermatophyta</taxon>
        <taxon>Magnoliopsida</taxon>
        <taxon>eudicotyledons</taxon>
        <taxon>Gunneridae</taxon>
        <taxon>Pentapetalae</taxon>
        <taxon>rosids</taxon>
        <taxon>fabids</taxon>
        <taxon>Fabales</taxon>
        <taxon>Fabaceae</taxon>
        <taxon>Papilionoideae</taxon>
        <taxon>50 kb inversion clade</taxon>
        <taxon>dalbergioids sensu lato</taxon>
        <taxon>Dalbergieae</taxon>
        <taxon>Pterocarpus clade</taxon>
        <taxon>Stylosanthes</taxon>
    </lineage>
</organism>
<name>A0ABU6YNY4_9FABA</name>